<protein>
    <submittedName>
        <fullName evidence="1">Uncharacterized protein</fullName>
    </submittedName>
</protein>
<gene>
    <name evidence="1" type="ORF">Hyperionvirus19_17</name>
</gene>
<evidence type="ECO:0000313" key="1">
    <source>
        <dbReference type="EMBL" id="AYV84193.1"/>
    </source>
</evidence>
<organism evidence="1">
    <name type="scientific">Hyperionvirus sp</name>
    <dbReference type="NCBI Taxonomy" id="2487770"/>
    <lineage>
        <taxon>Viruses</taxon>
        <taxon>Varidnaviria</taxon>
        <taxon>Bamfordvirae</taxon>
        <taxon>Nucleocytoviricota</taxon>
        <taxon>Megaviricetes</taxon>
        <taxon>Imitervirales</taxon>
        <taxon>Mimiviridae</taxon>
        <taxon>Klosneuvirinae</taxon>
    </lineage>
</organism>
<proteinExistence type="predicted"/>
<reference evidence="1" key="1">
    <citation type="submission" date="2018-10" db="EMBL/GenBank/DDBJ databases">
        <title>Hidden diversity of soil giant viruses.</title>
        <authorList>
            <person name="Schulz F."/>
            <person name="Alteio L."/>
            <person name="Goudeau D."/>
            <person name="Ryan E.M."/>
            <person name="Malmstrom R.R."/>
            <person name="Blanchard J."/>
            <person name="Woyke T."/>
        </authorList>
    </citation>
    <scope>NUCLEOTIDE SEQUENCE</scope>
    <source>
        <strain evidence="1">HYV1</strain>
    </source>
</reference>
<dbReference type="EMBL" id="MK072401">
    <property type="protein sequence ID" value="AYV84193.1"/>
    <property type="molecule type" value="Genomic_DNA"/>
</dbReference>
<sequence length="171" mass="20118">MSNTVLETDSHETVVLDFFGNEVEIDKKISQLIQELWKADIITRLSSEDNVPEGYVWIQFDTLVDFAKFMDVIFLGEDYKNDVFKRSISDFCYPGKKWKFRVNISGEDDYMDDNDDGGFENAKNIVKNIRLNPSVRFPHEDQPYVYEKIKKFNAREFNQVLAKYIKDCDEP</sequence>
<name>A0A3G5AE85_9VIRU</name>
<accession>A0A3G5AE85</accession>